<dbReference type="AlphaFoldDB" id="A0A1G5PUA7"/>
<dbReference type="GO" id="GO:0009055">
    <property type="term" value="F:electron transfer activity"/>
    <property type="evidence" value="ECO:0007669"/>
    <property type="project" value="InterPro"/>
</dbReference>
<organism evidence="8 9">
    <name type="scientific">Thiohalomonas denitrificans</name>
    <dbReference type="NCBI Taxonomy" id="415747"/>
    <lineage>
        <taxon>Bacteria</taxon>
        <taxon>Pseudomonadati</taxon>
        <taxon>Pseudomonadota</taxon>
        <taxon>Gammaproteobacteria</taxon>
        <taxon>Thiohalomonadales</taxon>
        <taxon>Thiohalomonadaceae</taxon>
        <taxon>Thiohalomonas</taxon>
    </lineage>
</organism>
<sequence>MKIVIRIILINLAVVLGLLFVYPEFMISPGPVKQGHSDIETDCFACHVPLLGASSAACTECHQVAEIGNLTTAGKPIADPKTDATFHQDLREKDCVACHSEHRGVATLRTAQRFSHILLKPETRETCANCHTAPTEDLHKKLTDDCRQCHVTERWSPATFDHDDLEAATLEQCTGCHTAPQDDLHSKTEDNCGQCHDTGAWSPATFDHDEYFRFDRDHNTECATCHEGNDYSAYTCYSCHEHSPWNVREEHLEEGIHDFEICVECHRSGDEDEAEWRMRNRGAPESRSYRYYREWHDDDDD</sequence>
<feature type="domain" description="Class III cytochrome C" evidence="7">
    <location>
        <begin position="203"/>
        <end position="274"/>
    </location>
</feature>
<keyword evidence="3" id="KW-0479">Metal-binding</keyword>
<dbReference type="GO" id="GO:0020037">
    <property type="term" value="F:heme binding"/>
    <property type="evidence" value="ECO:0007669"/>
    <property type="project" value="InterPro"/>
</dbReference>
<keyword evidence="6" id="KW-1133">Transmembrane helix</keyword>
<dbReference type="Proteomes" id="UP000199648">
    <property type="component" value="Unassembled WGS sequence"/>
</dbReference>
<evidence type="ECO:0000256" key="5">
    <source>
        <dbReference type="ARBA" id="ARBA00023004"/>
    </source>
</evidence>
<keyword evidence="1" id="KW-0813">Transport</keyword>
<dbReference type="Pfam" id="PF02085">
    <property type="entry name" value="Cytochrom_CIII"/>
    <property type="match status" value="2"/>
</dbReference>
<evidence type="ECO:0000256" key="6">
    <source>
        <dbReference type="SAM" id="Phobius"/>
    </source>
</evidence>
<evidence type="ECO:0000256" key="3">
    <source>
        <dbReference type="ARBA" id="ARBA00022723"/>
    </source>
</evidence>
<dbReference type="EMBL" id="FMWD01000002">
    <property type="protein sequence ID" value="SCZ52830.1"/>
    <property type="molecule type" value="Genomic_DNA"/>
</dbReference>
<evidence type="ECO:0000256" key="1">
    <source>
        <dbReference type="ARBA" id="ARBA00022448"/>
    </source>
</evidence>
<evidence type="ECO:0000313" key="8">
    <source>
        <dbReference type="EMBL" id="SCZ52830.1"/>
    </source>
</evidence>
<keyword evidence="2" id="KW-0349">Heme</keyword>
<reference evidence="8 9" key="1">
    <citation type="submission" date="2016-10" db="EMBL/GenBank/DDBJ databases">
        <authorList>
            <person name="de Groot N.N."/>
        </authorList>
    </citation>
    <scope>NUCLEOTIDE SEQUENCE [LARGE SCALE GENOMIC DNA]</scope>
    <source>
        <strain evidence="8 9">HLD2</strain>
    </source>
</reference>
<keyword evidence="6" id="KW-0812">Transmembrane</keyword>
<keyword evidence="4" id="KW-0249">Electron transport</keyword>
<proteinExistence type="predicted"/>
<evidence type="ECO:0000256" key="4">
    <source>
        <dbReference type="ARBA" id="ARBA00022982"/>
    </source>
</evidence>
<protein>
    <submittedName>
        <fullName evidence="8">Class III cytochrome C family protein</fullName>
    </submittedName>
</protein>
<dbReference type="STRING" id="415747.SAMN03097708_00814"/>
<feature type="transmembrane region" description="Helical" evidence="6">
    <location>
        <begin position="7"/>
        <end position="25"/>
    </location>
</feature>
<evidence type="ECO:0000256" key="2">
    <source>
        <dbReference type="ARBA" id="ARBA00022617"/>
    </source>
</evidence>
<dbReference type="SUPFAM" id="SSF48695">
    <property type="entry name" value="Multiheme cytochromes"/>
    <property type="match status" value="1"/>
</dbReference>
<feature type="domain" description="Class III cytochrome C" evidence="7">
    <location>
        <begin position="35"/>
        <end position="103"/>
    </location>
</feature>
<dbReference type="InterPro" id="IPR020942">
    <property type="entry name" value="Cyt_c_III_dom"/>
</dbReference>
<keyword evidence="9" id="KW-1185">Reference proteome</keyword>
<evidence type="ECO:0000259" key="7">
    <source>
        <dbReference type="Pfam" id="PF02085"/>
    </source>
</evidence>
<gene>
    <name evidence="8" type="ORF">SAMN03097708_00814</name>
</gene>
<accession>A0A1G5PUA7</accession>
<keyword evidence="6" id="KW-0472">Membrane</keyword>
<name>A0A1G5PUA7_9GAMM</name>
<dbReference type="GO" id="GO:0046872">
    <property type="term" value="F:metal ion binding"/>
    <property type="evidence" value="ECO:0007669"/>
    <property type="project" value="UniProtKB-KW"/>
</dbReference>
<evidence type="ECO:0000313" key="9">
    <source>
        <dbReference type="Proteomes" id="UP000199648"/>
    </source>
</evidence>
<dbReference type="RefSeq" id="WP_217631891.1">
    <property type="nucleotide sequence ID" value="NZ_FMWD01000002.1"/>
</dbReference>
<keyword evidence="5" id="KW-0408">Iron</keyword>
<dbReference type="InterPro" id="IPR036280">
    <property type="entry name" value="Multihaem_cyt_sf"/>
</dbReference>
<dbReference type="Gene3D" id="3.90.10.10">
    <property type="entry name" value="Cytochrome C3"/>
    <property type="match status" value="2"/>
</dbReference>